<feature type="compositionally biased region" description="Basic and acidic residues" evidence="21">
    <location>
        <begin position="225"/>
        <end position="235"/>
    </location>
</feature>
<evidence type="ECO:0000256" key="13">
    <source>
        <dbReference type="ARBA" id="ARBA00023136"/>
    </source>
</evidence>
<dbReference type="InterPro" id="IPR050818">
    <property type="entry name" value="KCNH_animal-type"/>
</dbReference>
<dbReference type="Pfam" id="PF00520">
    <property type="entry name" value="Ion_trans"/>
    <property type="match status" value="1"/>
</dbReference>
<evidence type="ECO:0000256" key="20">
    <source>
        <dbReference type="ARBA" id="ARBA00047201"/>
    </source>
</evidence>
<proteinExistence type="inferred from homology"/>
<evidence type="ECO:0000313" key="24">
    <source>
        <dbReference type="Ensembl" id="ENSSGRP00000099572.1"/>
    </source>
</evidence>
<dbReference type="Gene3D" id="2.60.120.10">
    <property type="entry name" value="Jelly Rolls"/>
    <property type="match status" value="1"/>
</dbReference>
<dbReference type="AlphaFoldDB" id="A0A672SCC9"/>
<keyword evidence="8" id="KW-0851">Voltage-gated channel</keyword>
<feature type="compositionally biased region" description="Polar residues" evidence="21">
    <location>
        <begin position="858"/>
        <end position="869"/>
    </location>
</feature>
<keyword evidence="25" id="KW-1185">Reference proteome</keyword>
<name>A0A672SCC9_SINGR</name>
<keyword evidence="12" id="KW-0406">Ion transport</keyword>
<keyword evidence="10 22" id="KW-1133">Transmembrane helix</keyword>
<dbReference type="InterPro" id="IPR035965">
    <property type="entry name" value="PAS-like_dom_sf"/>
</dbReference>
<accession>A0A672SCC9</accession>
<dbReference type="FunFam" id="3.30.450.20:FF:000001">
    <property type="entry name" value="Potassium voltage-gated channel subfamily H member 7"/>
    <property type="match status" value="1"/>
</dbReference>
<dbReference type="GO" id="GO:0034702">
    <property type="term" value="C:monoatomic ion channel complex"/>
    <property type="evidence" value="ECO:0007669"/>
    <property type="project" value="UniProtKB-KW"/>
</dbReference>
<evidence type="ECO:0000256" key="19">
    <source>
        <dbReference type="ARBA" id="ARBA00047187"/>
    </source>
</evidence>
<dbReference type="PANTHER" id="PTHR10217:SF506">
    <property type="entry name" value="POTASSIUM VOLTAGE-GATED CHANNEL SUBFAMILY H MEMBER 2"/>
    <property type="match status" value="1"/>
</dbReference>
<feature type="domain" description="Cyclic nucleotide-binding" evidence="23">
    <location>
        <begin position="651"/>
        <end position="739"/>
    </location>
</feature>
<gene>
    <name evidence="24" type="primary">LOC107586123</name>
</gene>
<evidence type="ECO:0000256" key="17">
    <source>
        <dbReference type="ARBA" id="ARBA00034430"/>
    </source>
</evidence>
<evidence type="ECO:0000256" key="7">
    <source>
        <dbReference type="ARBA" id="ARBA00022826"/>
    </source>
</evidence>
<reference evidence="24" key="1">
    <citation type="submission" date="2025-08" db="UniProtKB">
        <authorList>
            <consortium name="Ensembl"/>
        </authorList>
    </citation>
    <scope>IDENTIFICATION</scope>
</reference>
<evidence type="ECO:0000256" key="15">
    <source>
        <dbReference type="ARBA" id="ARBA00030015"/>
    </source>
</evidence>
<evidence type="ECO:0000256" key="4">
    <source>
        <dbReference type="ARBA" id="ARBA00022481"/>
    </source>
</evidence>
<feature type="compositionally biased region" description="Basic and acidic residues" evidence="21">
    <location>
        <begin position="826"/>
        <end position="835"/>
    </location>
</feature>
<evidence type="ECO:0000259" key="23">
    <source>
        <dbReference type="PROSITE" id="PS50042"/>
    </source>
</evidence>
<evidence type="ECO:0000256" key="12">
    <source>
        <dbReference type="ARBA" id="ARBA00023065"/>
    </source>
</evidence>
<evidence type="ECO:0000256" key="3">
    <source>
        <dbReference type="ARBA" id="ARBA00022448"/>
    </source>
</evidence>
<evidence type="ECO:0000256" key="22">
    <source>
        <dbReference type="SAM" id="Phobius"/>
    </source>
</evidence>
<evidence type="ECO:0000313" key="25">
    <source>
        <dbReference type="Proteomes" id="UP000472262"/>
    </source>
</evidence>
<comment type="similarity">
    <text evidence="2">Belongs to the potassium channel family. H (Eag) (TC 1.A.1.20) subfamily. Kv11.1/KCNH2 sub-subfamily.</text>
</comment>
<dbReference type="CDD" id="cd00038">
    <property type="entry name" value="CAP_ED"/>
    <property type="match status" value="1"/>
</dbReference>
<feature type="transmembrane region" description="Helical" evidence="22">
    <location>
        <begin position="544"/>
        <end position="568"/>
    </location>
</feature>
<dbReference type="FunFam" id="1.10.287.70:FF:000020">
    <property type="entry name" value="Potassium channel, voltage-gated eag-related subfamily H, member 7"/>
    <property type="match status" value="1"/>
</dbReference>
<dbReference type="PROSITE" id="PS50042">
    <property type="entry name" value="CNMP_BINDING_3"/>
    <property type="match status" value="1"/>
</dbReference>
<keyword evidence="14" id="KW-0407">Ion channel</keyword>
<feature type="compositionally biased region" description="Polar residues" evidence="21">
    <location>
        <begin position="245"/>
        <end position="269"/>
    </location>
</feature>
<evidence type="ECO:0000256" key="11">
    <source>
        <dbReference type="ARBA" id="ARBA00023054"/>
    </source>
</evidence>
<dbReference type="CDD" id="cd00130">
    <property type="entry name" value="PAS"/>
    <property type="match status" value="1"/>
</dbReference>
<keyword evidence="4" id="KW-0488">Methylation</keyword>
<keyword evidence="6 22" id="KW-0812">Transmembrane</keyword>
<dbReference type="GO" id="GO:0005242">
    <property type="term" value="F:inward rectifier potassium channel activity"/>
    <property type="evidence" value="ECO:0007669"/>
    <property type="project" value="TreeGrafter"/>
</dbReference>
<dbReference type="InterPro" id="IPR003938">
    <property type="entry name" value="K_chnl_volt-dep_EAG/ELK/ERG"/>
</dbReference>
<evidence type="ECO:0000256" key="10">
    <source>
        <dbReference type="ARBA" id="ARBA00022989"/>
    </source>
</evidence>
<keyword evidence="3" id="KW-0813">Transport</keyword>
<evidence type="ECO:0000256" key="8">
    <source>
        <dbReference type="ARBA" id="ARBA00022882"/>
    </source>
</evidence>
<feature type="region of interest" description="Disordered" evidence="21">
    <location>
        <begin position="225"/>
        <end position="321"/>
    </location>
</feature>
<keyword evidence="7" id="KW-0631">Potassium channel</keyword>
<evidence type="ECO:0000256" key="1">
    <source>
        <dbReference type="ARBA" id="ARBA00004141"/>
    </source>
</evidence>
<keyword evidence="9" id="KW-0630">Potassium</keyword>
<dbReference type="InterPro" id="IPR000014">
    <property type="entry name" value="PAS"/>
</dbReference>
<comment type="subcellular location">
    <subcellularLocation>
        <location evidence="1">Membrane</location>
        <topology evidence="1">Multi-pass membrane protein</topology>
    </subcellularLocation>
</comment>
<feature type="transmembrane region" description="Helical" evidence="22">
    <location>
        <begin position="405"/>
        <end position="429"/>
    </location>
</feature>
<sequence>MPVRRGHVAPQNTFLDTIIRKFDGQNRKFIIANARVENCAIIFCNDGFCGMCGYTRAEVMQKPCTCSFLYGPRTGRPAVAQMAKALLGSEERKVEISLYRKDGVCLPCFVDVVPVKNEDGLVIMFILNFELADQQDRPLDSSPGREINHKQTIPWLSKARRRRLRLPLLRSLSGSKQSVNEDSEKGYMQPMPHMGHESVALDKLLSLPDRSALGGSQLFLWEDKAQNEPESEPRPSEASPPLPQGFSQSSPRLHNLTSEASPSSCSMAHSRSCESLCGMRPSPSTNDFNWDRKLPVRPSSTGAMHRKASLQNATSDSDPIRLRTSAQGPRISHTLIDMKPDPLIAVPPGEIDIIAPCKLIDRTHNVTEKVTQVLSLGADVLPEYKLQAPRIHKWTILHYSPFKAVWDWVILLLVIYTAIFTPYSAAFLLSDEEEAAMQRCGYSCSPLNVVDLIVDIMFIVDIVINFRTTYVNSNEEVVSQPGRIAIHYFKGWFLIDMVAAIPFDLLIYRSVEDTTTLIGLLKTARLLRLVRVARKLDRYSEYGAAVLFLLMCTFALIAHWLACIWYAIGNVERSGPSRIGWLDSLGEQLGKPYNKTNPASGPSIKDKYVTALYFTFSSLTSVGFGNVSPNTNSEKIFSICVIIYLLFFLKLESQSLLQSIPPGDTLVHAGDVISALYFISRGSIEILKGDVVVAILGKNDIFGEPINLYARPGKSSSDVRALTYCDLHKIHRDDIVEVLDMYPEFSDYFWSNLEITFNLRDTNTKAGSVSSDTEDSDHGCLDHHTRRAKLFFQSKRNSMPQDTEKTEENLNKTTFRTQNSSKQHKDRQAAHRDSDIFASQFSSDEEEETRRPTAIVDCSQSRITSASSANRDKNHNSSNSFNALSGALSGVSNIFSFWGDSQGHQYQEVPSHSMSLPSSSVPSNTVLHSVTHRHCTEVENRLEMMQRQLHRLEKRMSTDMGAIMQLLQRQMVLVPPAYSSVTSPVEASPNPPKPGQKLVHPVNPLETETPAILSEVFHKL</sequence>
<dbReference type="InterPro" id="IPR014710">
    <property type="entry name" value="RmlC-like_jellyroll"/>
</dbReference>
<dbReference type="GO" id="GO:0060307">
    <property type="term" value="P:regulation of ventricular cardiac muscle cell membrane repolarization"/>
    <property type="evidence" value="ECO:0007669"/>
    <property type="project" value="TreeGrafter"/>
</dbReference>
<dbReference type="Pfam" id="PF13426">
    <property type="entry name" value="PAS_9"/>
    <property type="match status" value="1"/>
</dbReference>
<organism evidence="24 25">
    <name type="scientific">Sinocyclocheilus grahami</name>
    <name type="common">Dianchi golden-line fish</name>
    <name type="synonym">Barbus grahami</name>
    <dbReference type="NCBI Taxonomy" id="75366"/>
    <lineage>
        <taxon>Eukaryota</taxon>
        <taxon>Metazoa</taxon>
        <taxon>Chordata</taxon>
        <taxon>Craniata</taxon>
        <taxon>Vertebrata</taxon>
        <taxon>Euteleostomi</taxon>
        <taxon>Actinopterygii</taxon>
        <taxon>Neopterygii</taxon>
        <taxon>Teleostei</taxon>
        <taxon>Ostariophysi</taxon>
        <taxon>Cypriniformes</taxon>
        <taxon>Cyprinidae</taxon>
        <taxon>Cyprininae</taxon>
        <taxon>Sinocyclocheilus</taxon>
    </lineage>
</organism>
<reference evidence="24" key="2">
    <citation type="submission" date="2025-09" db="UniProtKB">
        <authorList>
            <consortium name="Ensembl"/>
        </authorList>
    </citation>
    <scope>IDENTIFICATION</scope>
</reference>
<comment type="subunit">
    <text evidence="18">The potassium channel is probably composed of a homo- or heterotetrameric complex of pore-forming alpha subunits that can associate with modulating beta subunits. Interacts with DNAJB12 and DNAJB14; chaperones DNAJB12 and DNAJB14 promote tetramerization. Heteromultimer with KCNH6/ERG2 and KCNH7/ERG3. Interacts with ALG10B. Forms a stable complex with KCNE1 or KCNE2, and that this heteromultimerization regulates Inward rectifier potassium channel activity. Interacts with CANX. The core-glycosylated, but not the fully glycosylated form interacts with RNF207. Interacts with NDFIP1 and NDFIP2; this interaction decreases the cell membrane expression by targeting KCNH2, through interaction with NEDD4L, for the degradation through the multivesicular bodies (MVBs)-lysosomal pathway.</text>
</comment>
<evidence type="ECO:0000256" key="5">
    <source>
        <dbReference type="ARBA" id="ARBA00022538"/>
    </source>
</evidence>
<evidence type="ECO:0000256" key="16">
    <source>
        <dbReference type="ARBA" id="ARBA00031970"/>
    </source>
</evidence>
<evidence type="ECO:0000256" key="6">
    <source>
        <dbReference type="ARBA" id="ARBA00022692"/>
    </source>
</evidence>
<evidence type="ECO:0000256" key="21">
    <source>
        <dbReference type="SAM" id="MobiDB-lite"/>
    </source>
</evidence>
<dbReference type="Gene3D" id="1.10.287.70">
    <property type="match status" value="1"/>
</dbReference>
<dbReference type="GO" id="GO:0086091">
    <property type="term" value="P:regulation of heart rate by cardiac conduction"/>
    <property type="evidence" value="ECO:0007669"/>
    <property type="project" value="TreeGrafter"/>
</dbReference>
<protein>
    <recommendedName>
        <fullName evidence="19">Voltage-gated inwardly rectifying potassium channel KCNH2</fullName>
    </recommendedName>
    <alternativeName>
        <fullName evidence="15">Ether-a-go-go-related gene potassium channel 1</fullName>
    </alternativeName>
    <alternativeName>
        <fullName evidence="20">Potassium voltage-gated channel subfamily H member 2</fullName>
    </alternativeName>
    <alternativeName>
        <fullName evidence="16">Voltage-gated potassium channel subunit Kv11.1</fullName>
    </alternativeName>
</protein>
<dbReference type="Ensembl" id="ENSSGRT00000105920.1">
    <property type="protein sequence ID" value="ENSSGRP00000099572.1"/>
    <property type="gene ID" value="ENSSGRG00000049639.1"/>
</dbReference>
<dbReference type="SMART" id="SM00100">
    <property type="entry name" value="cNMP"/>
    <property type="match status" value="1"/>
</dbReference>
<dbReference type="InterPro" id="IPR018490">
    <property type="entry name" value="cNMP-bd_dom_sf"/>
</dbReference>
<dbReference type="Pfam" id="PF00027">
    <property type="entry name" value="cNMP_binding"/>
    <property type="match status" value="1"/>
</dbReference>
<dbReference type="SUPFAM" id="SSF81324">
    <property type="entry name" value="Voltage-gated potassium channels"/>
    <property type="match status" value="1"/>
</dbReference>
<evidence type="ECO:0000256" key="14">
    <source>
        <dbReference type="ARBA" id="ARBA00023303"/>
    </source>
</evidence>
<feature type="region of interest" description="Disordered" evidence="21">
    <location>
        <begin position="791"/>
        <end position="877"/>
    </location>
</feature>
<dbReference type="Gene3D" id="3.30.450.20">
    <property type="entry name" value="PAS domain"/>
    <property type="match status" value="1"/>
</dbReference>
<dbReference type="GO" id="GO:0086013">
    <property type="term" value="P:membrane repolarization during cardiac muscle cell action potential"/>
    <property type="evidence" value="ECO:0007669"/>
    <property type="project" value="TreeGrafter"/>
</dbReference>
<evidence type="ECO:0000256" key="2">
    <source>
        <dbReference type="ARBA" id="ARBA00007076"/>
    </source>
</evidence>
<evidence type="ECO:0000256" key="9">
    <source>
        <dbReference type="ARBA" id="ARBA00022958"/>
    </source>
</evidence>
<evidence type="ECO:0000256" key="18">
    <source>
        <dbReference type="ARBA" id="ARBA00046729"/>
    </source>
</evidence>
<keyword evidence="13 22" id="KW-0472">Membrane</keyword>
<keyword evidence="11" id="KW-0175">Coiled coil</keyword>
<keyword evidence="5" id="KW-0633">Potassium transport</keyword>
<dbReference type="InterPro" id="IPR005821">
    <property type="entry name" value="Ion_trans_dom"/>
</dbReference>
<dbReference type="SUPFAM" id="SSF55785">
    <property type="entry name" value="PYP-like sensor domain (PAS domain)"/>
    <property type="match status" value="1"/>
</dbReference>
<feature type="region of interest" description="Disordered" evidence="21">
    <location>
        <begin position="173"/>
        <end position="193"/>
    </location>
</feature>
<dbReference type="GO" id="GO:0005886">
    <property type="term" value="C:plasma membrane"/>
    <property type="evidence" value="ECO:0007669"/>
    <property type="project" value="TreeGrafter"/>
</dbReference>
<dbReference type="InterPro" id="IPR000595">
    <property type="entry name" value="cNMP-bd_dom"/>
</dbReference>
<dbReference type="Proteomes" id="UP000472262">
    <property type="component" value="Unassembled WGS sequence"/>
</dbReference>
<dbReference type="PANTHER" id="PTHR10217">
    <property type="entry name" value="VOLTAGE AND LIGAND GATED POTASSIUM CHANNEL"/>
    <property type="match status" value="1"/>
</dbReference>
<dbReference type="PRINTS" id="PR01463">
    <property type="entry name" value="EAGCHANLFMLY"/>
</dbReference>
<dbReference type="SUPFAM" id="SSF51206">
    <property type="entry name" value="cAMP-binding domain-like"/>
    <property type="match status" value="1"/>
</dbReference>
<comment type="catalytic activity">
    <reaction evidence="17">
        <text>K(+)(in) = K(+)(out)</text>
        <dbReference type="Rhea" id="RHEA:29463"/>
        <dbReference type="ChEBI" id="CHEBI:29103"/>
    </reaction>
</comment>